<gene>
    <name evidence="2" type="ORF">H0H81_008660</name>
</gene>
<dbReference type="Proteomes" id="UP000717328">
    <property type="component" value="Unassembled WGS sequence"/>
</dbReference>
<dbReference type="OrthoDB" id="3266871at2759"/>
<keyword evidence="1" id="KW-0812">Transmembrane</keyword>
<feature type="transmembrane region" description="Helical" evidence="1">
    <location>
        <begin position="55"/>
        <end position="75"/>
    </location>
</feature>
<reference evidence="2" key="1">
    <citation type="submission" date="2021-02" db="EMBL/GenBank/DDBJ databases">
        <authorList>
            <person name="Nieuwenhuis M."/>
            <person name="Van De Peppel L.J.J."/>
        </authorList>
    </citation>
    <scope>NUCLEOTIDE SEQUENCE</scope>
    <source>
        <strain evidence="2">D49</strain>
    </source>
</reference>
<dbReference type="EMBL" id="JABCKI010000244">
    <property type="protein sequence ID" value="KAG5651430.1"/>
    <property type="molecule type" value="Genomic_DNA"/>
</dbReference>
<dbReference type="AlphaFoldDB" id="A0A9P7GQ40"/>
<accession>A0A9P7GQ40</accession>
<evidence type="ECO:0000256" key="1">
    <source>
        <dbReference type="SAM" id="Phobius"/>
    </source>
</evidence>
<keyword evidence="1" id="KW-0472">Membrane</keyword>
<evidence type="ECO:0000313" key="3">
    <source>
        <dbReference type="Proteomes" id="UP000717328"/>
    </source>
</evidence>
<feature type="transmembrane region" description="Helical" evidence="1">
    <location>
        <begin position="12"/>
        <end position="30"/>
    </location>
</feature>
<sequence length="175" mass="19884">MSDTMPLFRERPVRSTIAVIGALCVGYYLTAGMSSLRRFTATYKLKQSLKHPQDAFHLTQTSVAILAISSLMFLVTMHHRRDGQLLSRAQEEMVLISGFGLLFVGKRQSIEVSRCQYSYSDKSWILEAVLLAWRARSAVSGPGDLDVAGRQRESRWPYPCSSDDIYCVVEDYTYW</sequence>
<reference evidence="2" key="2">
    <citation type="submission" date="2021-10" db="EMBL/GenBank/DDBJ databases">
        <title>Phylogenomics reveals ancestral predisposition of the termite-cultivated fungus Termitomyces towards a domesticated lifestyle.</title>
        <authorList>
            <person name="Auxier B."/>
            <person name="Grum-Grzhimaylo A."/>
            <person name="Cardenas M.E."/>
            <person name="Lodge J.D."/>
            <person name="Laessoe T."/>
            <person name="Pedersen O."/>
            <person name="Smith M.E."/>
            <person name="Kuyper T.W."/>
            <person name="Franco-Molano E.A."/>
            <person name="Baroni T.J."/>
            <person name="Aanen D.K."/>
        </authorList>
    </citation>
    <scope>NUCLEOTIDE SEQUENCE</scope>
    <source>
        <strain evidence="2">D49</strain>
    </source>
</reference>
<comment type="caution">
    <text evidence="2">The sequence shown here is derived from an EMBL/GenBank/DDBJ whole genome shotgun (WGS) entry which is preliminary data.</text>
</comment>
<name>A0A9P7GQ40_9AGAR</name>
<proteinExistence type="predicted"/>
<keyword evidence="1" id="KW-1133">Transmembrane helix</keyword>
<keyword evidence="3" id="KW-1185">Reference proteome</keyword>
<protein>
    <submittedName>
        <fullName evidence="2">Uncharacterized protein</fullName>
    </submittedName>
</protein>
<evidence type="ECO:0000313" key="2">
    <source>
        <dbReference type="EMBL" id="KAG5651430.1"/>
    </source>
</evidence>
<organism evidence="2 3">
    <name type="scientific">Sphagnurus paluster</name>
    <dbReference type="NCBI Taxonomy" id="117069"/>
    <lineage>
        <taxon>Eukaryota</taxon>
        <taxon>Fungi</taxon>
        <taxon>Dikarya</taxon>
        <taxon>Basidiomycota</taxon>
        <taxon>Agaricomycotina</taxon>
        <taxon>Agaricomycetes</taxon>
        <taxon>Agaricomycetidae</taxon>
        <taxon>Agaricales</taxon>
        <taxon>Tricholomatineae</taxon>
        <taxon>Lyophyllaceae</taxon>
        <taxon>Sphagnurus</taxon>
    </lineage>
</organism>